<comment type="caution">
    <text evidence="11">The sequence shown here is derived from an EMBL/GenBank/DDBJ whole genome shotgun (WGS) entry which is preliminary data.</text>
</comment>
<dbReference type="RefSeq" id="WP_013332218.1">
    <property type="nucleotide sequence ID" value="NZ_CP087224.1"/>
</dbReference>
<accession>A0A1B8P2R6</accession>
<dbReference type="PANTHER" id="PTHR30561:SF9">
    <property type="entry name" value="4-AMINO-4-DEOXY-L-ARABINOSE-PHOSPHOUNDECAPRENOL FLIPPASE SUBUNIT ARNF-RELATED"/>
    <property type="match status" value="1"/>
</dbReference>
<dbReference type="GO" id="GO:0005886">
    <property type="term" value="C:plasma membrane"/>
    <property type="evidence" value="ECO:0007669"/>
    <property type="project" value="UniProtKB-SubCell"/>
</dbReference>
<keyword evidence="9" id="KW-0443">Lipid metabolism</keyword>
<evidence type="ECO:0000256" key="1">
    <source>
        <dbReference type="ARBA" id="ARBA00004651"/>
    </source>
</evidence>
<keyword evidence="4" id="KW-0997">Cell inner membrane</keyword>
<protein>
    <submittedName>
        <fullName evidence="11">EamA-like transporter family protein</fullName>
    </submittedName>
</protein>
<dbReference type="Proteomes" id="UP000092504">
    <property type="component" value="Unassembled WGS sequence"/>
</dbReference>
<organism evidence="11 12">
    <name type="scientific">Halomonas elongata</name>
    <dbReference type="NCBI Taxonomy" id="2746"/>
    <lineage>
        <taxon>Bacteria</taxon>
        <taxon>Pseudomonadati</taxon>
        <taxon>Pseudomonadota</taxon>
        <taxon>Gammaproteobacteria</taxon>
        <taxon>Oceanospirillales</taxon>
        <taxon>Halomonadaceae</taxon>
        <taxon>Halomonas</taxon>
    </lineage>
</organism>
<dbReference type="Pfam" id="PF00892">
    <property type="entry name" value="EamA"/>
    <property type="match status" value="1"/>
</dbReference>
<dbReference type="PANTHER" id="PTHR30561">
    <property type="entry name" value="SMR FAMILY PROTON-DEPENDENT DRUG EFFLUX TRANSPORTER SUGE"/>
    <property type="match status" value="1"/>
</dbReference>
<dbReference type="Gene3D" id="1.10.3730.20">
    <property type="match status" value="2"/>
</dbReference>
<evidence type="ECO:0000256" key="4">
    <source>
        <dbReference type="ARBA" id="ARBA00022519"/>
    </source>
</evidence>
<keyword evidence="2" id="KW-1003">Cell membrane</keyword>
<comment type="subcellular location">
    <subcellularLocation>
        <location evidence="1">Cell membrane</location>
        <topology evidence="1">Multi-pass membrane protein</topology>
    </subcellularLocation>
</comment>
<evidence type="ECO:0000313" key="11">
    <source>
        <dbReference type="EMBL" id="OBX36551.1"/>
    </source>
</evidence>
<dbReference type="GO" id="GO:0009245">
    <property type="term" value="P:lipid A biosynthetic process"/>
    <property type="evidence" value="ECO:0007669"/>
    <property type="project" value="UniProtKB-KW"/>
</dbReference>
<evidence type="ECO:0000313" key="12">
    <source>
        <dbReference type="Proteomes" id="UP000092504"/>
    </source>
</evidence>
<keyword evidence="8" id="KW-1133">Transmembrane helix</keyword>
<gene>
    <name evidence="11" type="ORF">A8U91_00894</name>
</gene>
<proteinExistence type="predicted"/>
<dbReference type="SUPFAM" id="SSF103481">
    <property type="entry name" value="Multidrug resistance efflux transporter EmrE"/>
    <property type="match status" value="2"/>
</dbReference>
<sequence length="280" mass="29570">MTTPVFLAVLASALMHASWNALVKVGLDRLLSISLIQVGCGIIALFGVAFVPLPNAAAWPWLLASVILHIGYNIFLARSYRVGDLGQIYPIARGCAPLLVTLIGIGLLSDQPSALGYAGIGLLVLGILCMAFPGGRRYRLEHASLVNALITSAFIAGYTLADGSGARANGDATGYVIWLFLLDGFGMLLVLVALHGTRTLPQLGRHWRVGLIGGALSLGAYGVTIWAMTQAPIALVAALRETSVLFAIAIGMIWLKEPLRRERLLAGGLILAGVVLTHWG</sequence>
<dbReference type="GO" id="GO:0009103">
    <property type="term" value="P:lipopolysaccharide biosynthetic process"/>
    <property type="evidence" value="ECO:0007669"/>
    <property type="project" value="UniProtKB-KW"/>
</dbReference>
<evidence type="ECO:0000256" key="6">
    <source>
        <dbReference type="ARBA" id="ARBA00022692"/>
    </source>
</evidence>
<dbReference type="GeneID" id="91009775"/>
<evidence type="ECO:0000256" key="10">
    <source>
        <dbReference type="ARBA" id="ARBA00023136"/>
    </source>
</evidence>
<evidence type="ECO:0000256" key="8">
    <source>
        <dbReference type="ARBA" id="ARBA00022989"/>
    </source>
</evidence>
<evidence type="ECO:0000256" key="5">
    <source>
        <dbReference type="ARBA" id="ARBA00022556"/>
    </source>
</evidence>
<evidence type="ECO:0000256" key="2">
    <source>
        <dbReference type="ARBA" id="ARBA00022475"/>
    </source>
</evidence>
<dbReference type="GO" id="GO:0022857">
    <property type="term" value="F:transmembrane transporter activity"/>
    <property type="evidence" value="ECO:0007669"/>
    <property type="project" value="InterPro"/>
</dbReference>
<keyword evidence="3" id="KW-0444">Lipid biosynthesis</keyword>
<dbReference type="EMBL" id="MAJD01000001">
    <property type="protein sequence ID" value="OBX36551.1"/>
    <property type="molecule type" value="Genomic_DNA"/>
</dbReference>
<evidence type="ECO:0000256" key="9">
    <source>
        <dbReference type="ARBA" id="ARBA00023098"/>
    </source>
</evidence>
<evidence type="ECO:0000256" key="7">
    <source>
        <dbReference type="ARBA" id="ARBA00022985"/>
    </source>
</evidence>
<keyword evidence="7" id="KW-0448">Lipopolysaccharide biosynthesis</keyword>
<keyword evidence="10" id="KW-0472">Membrane</keyword>
<dbReference type="PATRIC" id="fig|2746.7.peg.919"/>
<name>A0A1B8P2R6_HALEL</name>
<dbReference type="InterPro" id="IPR000620">
    <property type="entry name" value="EamA_dom"/>
</dbReference>
<keyword evidence="6" id="KW-0812">Transmembrane</keyword>
<dbReference type="InterPro" id="IPR037185">
    <property type="entry name" value="EmrE-like"/>
</dbReference>
<keyword evidence="5" id="KW-0441">Lipid A biosynthesis</keyword>
<dbReference type="InterPro" id="IPR000390">
    <property type="entry name" value="Small_drug/metabolite_transptr"/>
</dbReference>
<evidence type="ECO:0000256" key="3">
    <source>
        <dbReference type="ARBA" id="ARBA00022516"/>
    </source>
</evidence>
<dbReference type="OMA" id="GYIAWLM"/>
<reference evidence="11 12" key="1">
    <citation type="submission" date="2016-06" db="EMBL/GenBank/DDBJ databases">
        <title>Genome sequence of halotolerant plant growth promoting strain of Halomonas elongata HEK1 isolated from salterns of Rann of Kutch, Gujarat, India.</title>
        <authorList>
            <person name="Gaba S."/>
            <person name="Singh R.N."/>
            <person name="Abrol S."/>
            <person name="Kaushik R."/>
            <person name="Saxena A.K."/>
        </authorList>
    </citation>
    <scope>NUCLEOTIDE SEQUENCE [LARGE SCALE GENOMIC DNA]</scope>
    <source>
        <strain evidence="11 12">HEK1</strain>
    </source>
</reference>
<dbReference type="AlphaFoldDB" id="A0A1B8P2R6"/>